<keyword evidence="2" id="KW-1185">Reference proteome</keyword>
<name>A0ABQ8J983_DERPT</name>
<proteinExistence type="predicted"/>
<evidence type="ECO:0000313" key="2">
    <source>
        <dbReference type="Proteomes" id="UP000887458"/>
    </source>
</evidence>
<dbReference type="EMBL" id="NJHN03000062">
    <property type="protein sequence ID" value="KAH9418947.1"/>
    <property type="molecule type" value="Genomic_DNA"/>
</dbReference>
<reference evidence="1 2" key="1">
    <citation type="journal article" date="2018" name="J. Allergy Clin. Immunol.">
        <title>High-quality assembly of Dermatophagoides pteronyssinus genome and transcriptome reveals a wide range of novel allergens.</title>
        <authorList>
            <person name="Liu X.Y."/>
            <person name="Yang K.Y."/>
            <person name="Wang M.Q."/>
            <person name="Kwok J.S."/>
            <person name="Zeng X."/>
            <person name="Yang Z."/>
            <person name="Xiao X.J."/>
            <person name="Lau C.P."/>
            <person name="Li Y."/>
            <person name="Huang Z.M."/>
            <person name="Ba J.G."/>
            <person name="Yim A.K."/>
            <person name="Ouyang C.Y."/>
            <person name="Ngai S.M."/>
            <person name="Chan T.F."/>
            <person name="Leung E.L."/>
            <person name="Liu L."/>
            <person name="Liu Z.G."/>
            <person name="Tsui S.K."/>
        </authorList>
    </citation>
    <scope>NUCLEOTIDE SEQUENCE [LARGE SCALE GENOMIC DNA]</scope>
    <source>
        <strain evidence="1">Derp</strain>
    </source>
</reference>
<reference evidence="1 2" key="2">
    <citation type="journal article" date="2022" name="Mol. Biol. Evol.">
        <title>Comparative Genomics Reveals Insights into the Divergent Evolution of Astigmatic Mites and Household Pest Adaptations.</title>
        <authorList>
            <person name="Xiong Q."/>
            <person name="Wan A.T."/>
            <person name="Liu X."/>
            <person name="Fung C.S."/>
            <person name="Xiao X."/>
            <person name="Malainual N."/>
            <person name="Hou J."/>
            <person name="Wang L."/>
            <person name="Wang M."/>
            <person name="Yang K.Y."/>
            <person name="Cui Y."/>
            <person name="Leung E.L."/>
            <person name="Nong W."/>
            <person name="Shin S.K."/>
            <person name="Au S.W."/>
            <person name="Jeong K.Y."/>
            <person name="Chew F.T."/>
            <person name="Hui J.H."/>
            <person name="Leung T.F."/>
            <person name="Tungtrongchitr A."/>
            <person name="Zhong N."/>
            <person name="Liu Z."/>
            <person name="Tsui S.K."/>
        </authorList>
    </citation>
    <scope>NUCLEOTIDE SEQUENCE [LARGE SCALE GENOMIC DNA]</scope>
    <source>
        <strain evidence="1">Derp</strain>
    </source>
</reference>
<sequence>MFIIIQQSTSILQKNNVQKRQVQSTIPCGTKYLKETIGISLTNNHLYQFLFIDNMIQIIRYDYQRLSENIDKNDYKLNLIDGQMLANGLEDLIPSDIVEQLMTVIHRTDNDDIKSKNNSNESTILSISMSINTNGKIRIYCIKSLNRMKYYIGDYNQEINSDKMETFISKNDQQHIRGIISNQNEGILTLYYSKTSFCLNMLKLEEKYSEWSKILAIDSSLNFIYEINEYLNEQQLQTLTKSFAQIFGPHTFTYGFMKN</sequence>
<gene>
    <name evidence="1" type="ORF">DERP_004276</name>
</gene>
<protein>
    <submittedName>
        <fullName evidence="1">Uncharacterized protein</fullName>
    </submittedName>
</protein>
<organism evidence="1 2">
    <name type="scientific">Dermatophagoides pteronyssinus</name>
    <name type="common">European house dust mite</name>
    <dbReference type="NCBI Taxonomy" id="6956"/>
    <lineage>
        <taxon>Eukaryota</taxon>
        <taxon>Metazoa</taxon>
        <taxon>Ecdysozoa</taxon>
        <taxon>Arthropoda</taxon>
        <taxon>Chelicerata</taxon>
        <taxon>Arachnida</taxon>
        <taxon>Acari</taxon>
        <taxon>Acariformes</taxon>
        <taxon>Sarcoptiformes</taxon>
        <taxon>Astigmata</taxon>
        <taxon>Psoroptidia</taxon>
        <taxon>Analgoidea</taxon>
        <taxon>Pyroglyphidae</taxon>
        <taxon>Dermatophagoidinae</taxon>
        <taxon>Dermatophagoides</taxon>
    </lineage>
</organism>
<comment type="caution">
    <text evidence="1">The sequence shown here is derived from an EMBL/GenBank/DDBJ whole genome shotgun (WGS) entry which is preliminary data.</text>
</comment>
<dbReference type="Proteomes" id="UP000887458">
    <property type="component" value="Unassembled WGS sequence"/>
</dbReference>
<accession>A0ABQ8J983</accession>
<evidence type="ECO:0000313" key="1">
    <source>
        <dbReference type="EMBL" id="KAH9418947.1"/>
    </source>
</evidence>